<feature type="active site" description="Proton acceptor" evidence="14">
    <location>
        <position position="102"/>
    </location>
</feature>
<feature type="binding site" evidence="14">
    <location>
        <position position="311"/>
    </location>
    <ligand>
        <name>S-adenosyl-L-methionine</name>
        <dbReference type="ChEBI" id="CHEBI:59789"/>
    </ligand>
</feature>
<comment type="cofactor">
    <cofactor evidence="14">
        <name>[4Fe-4S] cluster</name>
        <dbReference type="ChEBI" id="CHEBI:49883"/>
    </cofactor>
    <text evidence="14">Binds 1 [4Fe-4S] cluster. The cluster is coordinated with 3 cysteines and an exchangeable S-adenosyl-L-methionine.</text>
</comment>
<keyword evidence="17" id="KW-1185">Reference proteome</keyword>
<dbReference type="KEGG" id="uli:ETAA1_24390"/>
<dbReference type="GO" id="GO:0019843">
    <property type="term" value="F:rRNA binding"/>
    <property type="evidence" value="ECO:0007669"/>
    <property type="project" value="UniProtKB-UniRule"/>
</dbReference>
<dbReference type="Gene3D" id="3.20.20.70">
    <property type="entry name" value="Aldolase class I"/>
    <property type="match status" value="1"/>
</dbReference>
<dbReference type="GO" id="GO:0000049">
    <property type="term" value="F:tRNA binding"/>
    <property type="evidence" value="ECO:0007669"/>
    <property type="project" value="UniProtKB-UniRule"/>
</dbReference>
<feature type="binding site" evidence="14">
    <location>
        <position position="126"/>
    </location>
    <ligand>
        <name>[4Fe-4S] cluster</name>
        <dbReference type="ChEBI" id="CHEBI:49883"/>
        <note>4Fe-4S-S-AdoMet</note>
    </ligand>
</feature>
<dbReference type="RefSeq" id="WP_145238114.1">
    <property type="nucleotide sequence ID" value="NZ_CP036273.1"/>
</dbReference>
<dbReference type="HAMAP" id="MF_01849">
    <property type="entry name" value="RNA_methyltr_RlmN"/>
    <property type="match status" value="1"/>
</dbReference>
<dbReference type="AlphaFoldDB" id="A0A517XSK0"/>
<dbReference type="InterPro" id="IPR040072">
    <property type="entry name" value="Methyltransferase_A"/>
</dbReference>
<feature type="binding site" evidence="14">
    <location>
        <begin position="180"/>
        <end position="181"/>
    </location>
    <ligand>
        <name>S-adenosyl-L-methionine</name>
        <dbReference type="ChEBI" id="CHEBI:59789"/>
    </ligand>
</feature>
<dbReference type="EC" id="2.1.1.192" evidence="14"/>
<comment type="miscellaneous">
    <text evidence="14">Reaction proceeds by a ping-pong mechanism involving intermediate methylation of a conserved cysteine residue.</text>
</comment>
<dbReference type="SFLD" id="SFLDS00029">
    <property type="entry name" value="Radical_SAM"/>
    <property type="match status" value="1"/>
</dbReference>
<dbReference type="GO" id="GO:0030488">
    <property type="term" value="P:tRNA methylation"/>
    <property type="evidence" value="ECO:0007669"/>
    <property type="project" value="UniProtKB-UniRule"/>
</dbReference>
<dbReference type="PANTHER" id="PTHR30544">
    <property type="entry name" value="23S RRNA METHYLTRANSFERASE"/>
    <property type="match status" value="1"/>
</dbReference>
<proteinExistence type="inferred from homology"/>
<dbReference type="OrthoDB" id="9793973at2"/>
<evidence type="ECO:0000256" key="7">
    <source>
        <dbReference type="ARBA" id="ARBA00022679"/>
    </source>
</evidence>
<evidence type="ECO:0000256" key="2">
    <source>
        <dbReference type="ARBA" id="ARBA00007544"/>
    </source>
</evidence>
<comment type="function">
    <text evidence="14">Specifically methylates position 2 of adenine 2503 in 23S rRNA and position 2 of adenine 37 in tRNAs.</text>
</comment>
<evidence type="ECO:0000256" key="13">
    <source>
        <dbReference type="ARBA" id="ARBA00023157"/>
    </source>
</evidence>
<evidence type="ECO:0000256" key="12">
    <source>
        <dbReference type="ARBA" id="ARBA00023014"/>
    </source>
</evidence>
<evidence type="ECO:0000256" key="5">
    <source>
        <dbReference type="ARBA" id="ARBA00022552"/>
    </source>
</evidence>
<comment type="catalytic activity">
    <reaction evidence="14">
        <text>adenosine(37) in tRNA + 2 reduced [2Fe-2S]-[ferredoxin] + 2 S-adenosyl-L-methionine = 2-methyladenosine(37) in tRNA + 5'-deoxyadenosine + L-methionine + 2 oxidized [2Fe-2S]-[ferredoxin] + S-adenosyl-L-homocysteine</text>
        <dbReference type="Rhea" id="RHEA:43332"/>
        <dbReference type="Rhea" id="RHEA-COMP:10000"/>
        <dbReference type="Rhea" id="RHEA-COMP:10001"/>
        <dbReference type="Rhea" id="RHEA-COMP:10162"/>
        <dbReference type="Rhea" id="RHEA-COMP:10485"/>
        <dbReference type="ChEBI" id="CHEBI:17319"/>
        <dbReference type="ChEBI" id="CHEBI:33737"/>
        <dbReference type="ChEBI" id="CHEBI:33738"/>
        <dbReference type="ChEBI" id="CHEBI:57844"/>
        <dbReference type="ChEBI" id="CHEBI:57856"/>
        <dbReference type="ChEBI" id="CHEBI:59789"/>
        <dbReference type="ChEBI" id="CHEBI:74411"/>
        <dbReference type="ChEBI" id="CHEBI:74497"/>
        <dbReference type="EC" id="2.1.1.192"/>
    </reaction>
</comment>
<dbReference type="Pfam" id="PF04055">
    <property type="entry name" value="Radical_SAM"/>
    <property type="match status" value="1"/>
</dbReference>
<dbReference type="SFLD" id="SFLDF00275">
    <property type="entry name" value="adenosine_C2_methyltransferase"/>
    <property type="match status" value="1"/>
</dbReference>
<evidence type="ECO:0000256" key="3">
    <source>
        <dbReference type="ARBA" id="ARBA00022485"/>
    </source>
</evidence>
<keyword evidence="8 14" id="KW-0949">S-adenosyl-L-methionine</keyword>
<keyword evidence="3 14" id="KW-0004">4Fe-4S</keyword>
<keyword evidence="4 14" id="KW-0963">Cytoplasm</keyword>
<keyword evidence="6 14" id="KW-0489">Methyltransferase</keyword>
<comment type="subcellular location">
    <subcellularLocation>
        <location evidence="1 14">Cytoplasm</location>
    </subcellularLocation>
</comment>
<dbReference type="PANTHER" id="PTHR30544:SF5">
    <property type="entry name" value="RADICAL SAM CORE DOMAIN-CONTAINING PROTEIN"/>
    <property type="match status" value="1"/>
</dbReference>
<evidence type="ECO:0000256" key="6">
    <source>
        <dbReference type="ARBA" id="ARBA00022603"/>
    </source>
</evidence>
<evidence type="ECO:0000256" key="11">
    <source>
        <dbReference type="ARBA" id="ARBA00023004"/>
    </source>
</evidence>
<evidence type="ECO:0000256" key="1">
    <source>
        <dbReference type="ARBA" id="ARBA00004496"/>
    </source>
</evidence>
<dbReference type="GO" id="GO:0070040">
    <property type="term" value="F:rRNA (adenine(2503)-C2-)-methyltransferase activity"/>
    <property type="evidence" value="ECO:0007669"/>
    <property type="project" value="UniProtKB-UniRule"/>
</dbReference>
<evidence type="ECO:0000256" key="14">
    <source>
        <dbReference type="HAMAP-Rule" id="MF_01849"/>
    </source>
</evidence>
<comment type="caution">
    <text evidence="14">Lacks conserved residue(s) required for the propagation of feature annotation.</text>
</comment>
<dbReference type="InterPro" id="IPR013785">
    <property type="entry name" value="Aldolase_TIM"/>
</dbReference>
<dbReference type="InterPro" id="IPR004383">
    <property type="entry name" value="rRNA_lsu_MTrfase_RlmN/Cfr"/>
</dbReference>
<dbReference type="InterPro" id="IPR027492">
    <property type="entry name" value="RNA_MTrfase_RlmN"/>
</dbReference>
<feature type="binding site" evidence="14">
    <location>
        <begin position="235"/>
        <end position="237"/>
    </location>
    <ligand>
        <name>S-adenosyl-L-methionine</name>
        <dbReference type="ChEBI" id="CHEBI:59789"/>
    </ligand>
</feature>
<accession>A0A517XSK0</accession>
<dbReference type="SUPFAM" id="SSF102114">
    <property type="entry name" value="Radical SAM enzymes"/>
    <property type="match status" value="1"/>
</dbReference>
<evidence type="ECO:0000256" key="10">
    <source>
        <dbReference type="ARBA" id="ARBA00022723"/>
    </source>
</evidence>
<sequence>MSAPLPLAVPSRPPGLLDTPADDFRDWLAERNQPPMRAAQIRKQLFANRAESFDAMTDLPLALRGELAASFSPFSTRVEKHLKAGDDTHKLVLRLADDRMIECVLIQDEGRATACVSTQVGCGMGCVFCASGINGVVRNLTVGEILEQLLRLRNLTRREDDGGRPDLPTRLSHIVVMGMGEPLANLDNLLEALEVAGDPKGLGIGARHVTISTVGLPAKIKRLAEAGKQYSLAVSLHAPNDALRTRIVPTNDKTGIRAILEAADEFFDKTGRQVTYEYVVLGGLNDRADHARELARLLTGRKAHVNLIPWNDVDGLPYRRPKDGDLTNFIDTLRRSGVSVKVRKRKGSEIDAACGQLRRQAEAAATGVAPAGSA</sequence>
<protein>
    <recommendedName>
        <fullName evidence="14">Probable dual-specificity RNA methyltransferase RlmN</fullName>
        <ecNumber evidence="14">2.1.1.192</ecNumber>
    </recommendedName>
    <alternativeName>
        <fullName evidence="14">23S rRNA (adenine(2503)-C(2))-methyltransferase</fullName>
    </alternativeName>
    <alternativeName>
        <fullName evidence="14">23S rRNA m2A2503 methyltransferase</fullName>
    </alternativeName>
    <alternativeName>
        <fullName evidence="14">Ribosomal RNA large subunit methyltransferase N</fullName>
    </alternativeName>
    <alternativeName>
        <fullName evidence="14">tRNA (adenine(37)-C(2))-methyltransferase</fullName>
    </alternativeName>
    <alternativeName>
        <fullName evidence="14">tRNA m2A37 methyltransferase</fullName>
    </alternativeName>
</protein>
<comment type="similarity">
    <text evidence="2 14">Belongs to the radical SAM superfamily. RlmN family.</text>
</comment>
<dbReference type="EMBL" id="CP036273">
    <property type="protein sequence ID" value="QDU20487.1"/>
    <property type="molecule type" value="Genomic_DNA"/>
</dbReference>
<keyword evidence="7 14" id="KW-0808">Transferase</keyword>
<evidence type="ECO:0000259" key="15">
    <source>
        <dbReference type="PROSITE" id="PS51918"/>
    </source>
</evidence>
<keyword evidence="9 14" id="KW-0819">tRNA processing</keyword>
<keyword evidence="10 14" id="KW-0479">Metal-binding</keyword>
<dbReference type="NCBIfam" id="TIGR00048">
    <property type="entry name" value="rRNA_mod_RlmN"/>
    <property type="match status" value="1"/>
</dbReference>
<dbReference type="PROSITE" id="PS51918">
    <property type="entry name" value="RADICAL_SAM"/>
    <property type="match status" value="1"/>
</dbReference>
<dbReference type="PIRSF" id="PIRSF006004">
    <property type="entry name" value="CHP00048"/>
    <property type="match status" value="1"/>
</dbReference>
<gene>
    <name evidence="14 16" type="primary">rlmN</name>
    <name evidence="16" type="ORF">ETAA1_24390</name>
</gene>
<comment type="catalytic activity">
    <reaction evidence="14">
        <text>adenosine(2503) in 23S rRNA + 2 reduced [2Fe-2S]-[ferredoxin] + 2 S-adenosyl-L-methionine = 2-methyladenosine(2503) in 23S rRNA + 5'-deoxyadenosine + L-methionine + 2 oxidized [2Fe-2S]-[ferredoxin] + S-adenosyl-L-homocysteine</text>
        <dbReference type="Rhea" id="RHEA:42916"/>
        <dbReference type="Rhea" id="RHEA-COMP:10000"/>
        <dbReference type="Rhea" id="RHEA-COMP:10001"/>
        <dbReference type="Rhea" id="RHEA-COMP:10152"/>
        <dbReference type="Rhea" id="RHEA-COMP:10282"/>
        <dbReference type="ChEBI" id="CHEBI:17319"/>
        <dbReference type="ChEBI" id="CHEBI:33737"/>
        <dbReference type="ChEBI" id="CHEBI:33738"/>
        <dbReference type="ChEBI" id="CHEBI:57844"/>
        <dbReference type="ChEBI" id="CHEBI:57856"/>
        <dbReference type="ChEBI" id="CHEBI:59789"/>
        <dbReference type="ChEBI" id="CHEBI:74411"/>
        <dbReference type="ChEBI" id="CHEBI:74497"/>
        <dbReference type="EC" id="2.1.1.192"/>
    </reaction>
</comment>
<evidence type="ECO:0000256" key="4">
    <source>
        <dbReference type="ARBA" id="ARBA00022490"/>
    </source>
</evidence>
<dbReference type="GO" id="GO:0046872">
    <property type="term" value="F:metal ion binding"/>
    <property type="evidence" value="ECO:0007669"/>
    <property type="project" value="UniProtKB-KW"/>
</dbReference>
<evidence type="ECO:0000256" key="8">
    <source>
        <dbReference type="ARBA" id="ARBA00022691"/>
    </source>
</evidence>
<dbReference type="GO" id="GO:0002935">
    <property type="term" value="F:tRNA (adenine(37)-C2)-methyltransferase activity"/>
    <property type="evidence" value="ECO:0007669"/>
    <property type="project" value="UniProtKB-UniRule"/>
</dbReference>
<feature type="binding site" evidence="14">
    <location>
        <position position="212"/>
    </location>
    <ligand>
        <name>S-adenosyl-L-methionine</name>
        <dbReference type="ChEBI" id="CHEBI:59789"/>
    </ligand>
</feature>
<dbReference type="GO" id="GO:0070475">
    <property type="term" value="P:rRNA base methylation"/>
    <property type="evidence" value="ECO:0007669"/>
    <property type="project" value="UniProtKB-UniRule"/>
</dbReference>
<keyword evidence="11 14" id="KW-0408">Iron</keyword>
<dbReference type="Gene3D" id="1.10.150.530">
    <property type="match status" value="1"/>
</dbReference>
<feature type="domain" description="Radical SAM core" evidence="15">
    <location>
        <begin position="108"/>
        <end position="349"/>
    </location>
</feature>
<name>A0A517XSK0_9BACT</name>
<dbReference type="InterPro" id="IPR007197">
    <property type="entry name" value="rSAM"/>
</dbReference>
<dbReference type="InterPro" id="IPR048641">
    <property type="entry name" value="RlmN_N"/>
</dbReference>
<dbReference type="SFLD" id="SFLDG01062">
    <property type="entry name" value="methyltransferase_(Class_A)"/>
    <property type="match status" value="1"/>
</dbReference>
<keyword evidence="12 14" id="KW-0411">Iron-sulfur</keyword>
<dbReference type="FunFam" id="3.20.20.70:FF:000014">
    <property type="entry name" value="Probable dual-specificity RNA methyltransferase RlmN"/>
    <property type="match status" value="1"/>
</dbReference>
<organism evidence="16 17">
    <name type="scientific">Urbifossiella limnaea</name>
    <dbReference type="NCBI Taxonomy" id="2528023"/>
    <lineage>
        <taxon>Bacteria</taxon>
        <taxon>Pseudomonadati</taxon>
        <taxon>Planctomycetota</taxon>
        <taxon>Planctomycetia</taxon>
        <taxon>Gemmatales</taxon>
        <taxon>Gemmataceae</taxon>
        <taxon>Urbifossiella</taxon>
    </lineage>
</organism>
<evidence type="ECO:0000313" key="16">
    <source>
        <dbReference type="EMBL" id="QDU20487.1"/>
    </source>
</evidence>
<evidence type="ECO:0000313" key="17">
    <source>
        <dbReference type="Proteomes" id="UP000319576"/>
    </source>
</evidence>
<dbReference type="InterPro" id="IPR058240">
    <property type="entry name" value="rSAM_sf"/>
</dbReference>
<keyword evidence="5 14" id="KW-0698">rRNA processing</keyword>
<dbReference type="Pfam" id="PF21016">
    <property type="entry name" value="RlmN_N"/>
    <property type="match status" value="1"/>
</dbReference>
<evidence type="ECO:0000256" key="9">
    <source>
        <dbReference type="ARBA" id="ARBA00022694"/>
    </source>
</evidence>
<reference evidence="16 17" key="1">
    <citation type="submission" date="2019-02" db="EMBL/GenBank/DDBJ databases">
        <title>Deep-cultivation of Planctomycetes and their phenomic and genomic characterization uncovers novel biology.</title>
        <authorList>
            <person name="Wiegand S."/>
            <person name="Jogler M."/>
            <person name="Boedeker C."/>
            <person name="Pinto D."/>
            <person name="Vollmers J."/>
            <person name="Rivas-Marin E."/>
            <person name="Kohn T."/>
            <person name="Peeters S.H."/>
            <person name="Heuer A."/>
            <person name="Rast P."/>
            <person name="Oberbeckmann S."/>
            <person name="Bunk B."/>
            <person name="Jeske O."/>
            <person name="Meyerdierks A."/>
            <person name="Storesund J.E."/>
            <person name="Kallscheuer N."/>
            <person name="Luecker S."/>
            <person name="Lage O.M."/>
            <person name="Pohl T."/>
            <person name="Merkel B.J."/>
            <person name="Hornburger P."/>
            <person name="Mueller R.-W."/>
            <person name="Bruemmer F."/>
            <person name="Labrenz M."/>
            <person name="Spormann A.M."/>
            <person name="Op den Camp H."/>
            <person name="Overmann J."/>
            <person name="Amann R."/>
            <person name="Jetten M.S.M."/>
            <person name="Mascher T."/>
            <person name="Medema M.H."/>
            <person name="Devos D.P."/>
            <person name="Kaster A.-K."/>
            <person name="Ovreas L."/>
            <person name="Rohde M."/>
            <person name="Galperin M.Y."/>
            <person name="Jogler C."/>
        </authorList>
    </citation>
    <scope>NUCLEOTIDE SEQUENCE [LARGE SCALE GENOMIC DNA]</scope>
    <source>
        <strain evidence="16 17">ETA_A1</strain>
    </source>
</reference>
<keyword evidence="13 14" id="KW-1015">Disulfide bond</keyword>
<feature type="binding site" evidence="14">
    <location>
        <position position="129"/>
    </location>
    <ligand>
        <name>[4Fe-4S] cluster</name>
        <dbReference type="ChEBI" id="CHEBI:49883"/>
        <note>4Fe-4S-S-AdoMet</note>
    </ligand>
</feature>
<feature type="binding site" evidence="14">
    <location>
        <position position="122"/>
    </location>
    <ligand>
        <name>[4Fe-4S] cluster</name>
        <dbReference type="ChEBI" id="CHEBI:49883"/>
        <note>4Fe-4S-S-AdoMet</note>
    </ligand>
</feature>
<dbReference type="GO" id="GO:0005737">
    <property type="term" value="C:cytoplasm"/>
    <property type="evidence" value="ECO:0007669"/>
    <property type="project" value="UniProtKB-SubCell"/>
</dbReference>
<feature type="active site" description="S-methylcysteine intermediate" evidence="14">
    <location>
        <position position="354"/>
    </location>
</feature>
<dbReference type="CDD" id="cd01335">
    <property type="entry name" value="Radical_SAM"/>
    <property type="match status" value="1"/>
</dbReference>
<dbReference type="GO" id="GO:0051539">
    <property type="term" value="F:4 iron, 4 sulfur cluster binding"/>
    <property type="evidence" value="ECO:0007669"/>
    <property type="project" value="UniProtKB-UniRule"/>
</dbReference>
<dbReference type="Proteomes" id="UP000319576">
    <property type="component" value="Chromosome"/>
</dbReference>